<protein>
    <recommendedName>
        <fullName evidence="4">DUF4878 domain-containing protein</fullName>
    </recommendedName>
</protein>
<name>A0A2T1KHW4_9GAMM</name>
<sequence length="283" mass="31645">MKIFATGLVAVLLSACGGPETPQEVSEAFWQAVIEGDAGDVSDYSTLVDGAAFDHFGRDWKDAVVIPGRVVIEDSSARIDIRLQGVDNTAGDIAAATYLVQKDGEWLVDYYRTGDALEQKPIWSGLASQLEQLGQDLQARWARQSDELALELDRMGKELQKQAEATTERWAELAEEYGQELSRELERLSKSLTEALRQNPSASPEDRRKLNESVNRLEASQQGLEDPQLAELLNSTRVAVETQLNFEQLDTRFDRYKADWREQVAEIRQGLARFVEDLKAPAS</sequence>
<accession>A0A2T1KHW4</accession>
<organism evidence="2 3">
    <name type="scientific">Marinobacter fuscus</name>
    <dbReference type="NCBI Taxonomy" id="2109942"/>
    <lineage>
        <taxon>Bacteria</taxon>
        <taxon>Pseudomonadati</taxon>
        <taxon>Pseudomonadota</taxon>
        <taxon>Gammaproteobacteria</taxon>
        <taxon>Pseudomonadales</taxon>
        <taxon>Marinobacteraceae</taxon>
        <taxon>Marinobacter</taxon>
    </lineage>
</organism>
<reference evidence="2 3" key="1">
    <citation type="submission" date="2018-03" db="EMBL/GenBank/DDBJ databases">
        <title>Marinobacter brunus sp. nov., a marine bacterium of Gamma-proteobacteria isolated from the surface seawater of the South China Sea.</title>
        <authorList>
            <person name="Cheng H."/>
            <person name="Wu Y.-H."/>
            <person name="Xamxidin M."/>
            <person name="Xu X.-W."/>
        </authorList>
    </citation>
    <scope>NUCLEOTIDE SEQUENCE [LARGE SCALE GENOMIC DNA]</scope>
    <source>
        <strain evidence="2 3">NH169-3</strain>
    </source>
</reference>
<keyword evidence="3" id="KW-1185">Reference proteome</keyword>
<feature type="compositionally biased region" description="Polar residues" evidence="1">
    <location>
        <begin position="212"/>
        <end position="223"/>
    </location>
</feature>
<evidence type="ECO:0000313" key="2">
    <source>
        <dbReference type="EMBL" id="PSF09731.1"/>
    </source>
</evidence>
<dbReference type="OrthoDB" id="5566846at2"/>
<evidence type="ECO:0008006" key="4">
    <source>
        <dbReference type="Google" id="ProtNLM"/>
    </source>
</evidence>
<proteinExistence type="predicted"/>
<comment type="caution">
    <text evidence="2">The sequence shown here is derived from an EMBL/GenBank/DDBJ whole genome shotgun (WGS) entry which is preliminary data.</text>
</comment>
<gene>
    <name evidence="2" type="ORF">C7H09_07645</name>
</gene>
<dbReference type="PROSITE" id="PS51257">
    <property type="entry name" value="PROKAR_LIPOPROTEIN"/>
    <property type="match status" value="1"/>
</dbReference>
<dbReference type="EMBL" id="PXNP01000030">
    <property type="protein sequence ID" value="PSF09731.1"/>
    <property type="molecule type" value="Genomic_DNA"/>
</dbReference>
<dbReference type="AlphaFoldDB" id="A0A2T1KHW4"/>
<evidence type="ECO:0000313" key="3">
    <source>
        <dbReference type="Proteomes" id="UP000239866"/>
    </source>
</evidence>
<evidence type="ECO:0000256" key="1">
    <source>
        <dbReference type="SAM" id="MobiDB-lite"/>
    </source>
</evidence>
<feature type="region of interest" description="Disordered" evidence="1">
    <location>
        <begin position="195"/>
        <end position="223"/>
    </location>
</feature>
<dbReference type="Proteomes" id="UP000239866">
    <property type="component" value="Unassembled WGS sequence"/>
</dbReference>